<sequence length="284" mass="31378">MLQGRDAPSALADDSPEICIRAFSVYGQPSSLAQGLEYPITPRRHDSGGHHIISVCFIAFLSKRDVQSIRAWAKTGEHFVELEWTFPGYGYPKFTTRHVLNDQKASHDLSFSGGLGWALEMMETAEKLSLTSPPAGRPDPFIWNPVDSHASPKPALQPCPFTNRANWSSDPEFSGRPMLHFHGHGKEEVGDFMDGDSDNTWSDTGTSLVFSDLSDDMADHPVGDHSRPEELADGLPSQEHLERRKMEAVEAYALNGDTSGMLAVLASVSQLNRNCYPSEGPRFY</sequence>
<proteinExistence type="predicted"/>
<dbReference type="Proteomes" id="UP001305647">
    <property type="component" value="Unassembled WGS sequence"/>
</dbReference>
<evidence type="ECO:0000313" key="3">
    <source>
        <dbReference type="Proteomes" id="UP001305647"/>
    </source>
</evidence>
<reference evidence="2" key="1">
    <citation type="journal article" date="2023" name="Mol. Phylogenet. Evol.">
        <title>Genome-scale phylogeny and comparative genomics of the fungal order Sordariales.</title>
        <authorList>
            <person name="Hensen N."/>
            <person name="Bonometti L."/>
            <person name="Westerberg I."/>
            <person name="Brannstrom I.O."/>
            <person name="Guillou S."/>
            <person name="Cros-Aarteil S."/>
            <person name="Calhoun S."/>
            <person name="Haridas S."/>
            <person name="Kuo A."/>
            <person name="Mondo S."/>
            <person name="Pangilinan J."/>
            <person name="Riley R."/>
            <person name="LaButti K."/>
            <person name="Andreopoulos B."/>
            <person name="Lipzen A."/>
            <person name="Chen C."/>
            <person name="Yan M."/>
            <person name="Daum C."/>
            <person name="Ng V."/>
            <person name="Clum A."/>
            <person name="Steindorff A."/>
            <person name="Ohm R.A."/>
            <person name="Martin F."/>
            <person name="Silar P."/>
            <person name="Natvig D.O."/>
            <person name="Lalanne C."/>
            <person name="Gautier V."/>
            <person name="Ament-Velasquez S.L."/>
            <person name="Kruys A."/>
            <person name="Hutchinson M.I."/>
            <person name="Powell A.J."/>
            <person name="Barry K."/>
            <person name="Miller A.N."/>
            <person name="Grigoriev I.V."/>
            <person name="Debuchy R."/>
            <person name="Gladieux P."/>
            <person name="Hiltunen Thoren M."/>
            <person name="Johannesson H."/>
        </authorList>
    </citation>
    <scope>NUCLEOTIDE SEQUENCE</scope>
    <source>
        <strain evidence="2">CBS 757.83</strain>
    </source>
</reference>
<keyword evidence="3" id="KW-1185">Reference proteome</keyword>
<name>A0AAN6QBI1_9PEZI</name>
<feature type="compositionally biased region" description="Basic and acidic residues" evidence="1">
    <location>
        <begin position="218"/>
        <end position="230"/>
    </location>
</feature>
<organism evidence="2 3">
    <name type="scientific">Parathielavia hyrcaniae</name>
    <dbReference type="NCBI Taxonomy" id="113614"/>
    <lineage>
        <taxon>Eukaryota</taxon>
        <taxon>Fungi</taxon>
        <taxon>Dikarya</taxon>
        <taxon>Ascomycota</taxon>
        <taxon>Pezizomycotina</taxon>
        <taxon>Sordariomycetes</taxon>
        <taxon>Sordariomycetidae</taxon>
        <taxon>Sordariales</taxon>
        <taxon>Chaetomiaceae</taxon>
        <taxon>Parathielavia</taxon>
    </lineage>
</organism>
<dbReference type="EMBL" id="MU863625">
    <property type="protein sequence ID" value="KAK4105245.1"/>
    <property type="molecule type" value="Genomic_DNA"/>
</dbReference>
<gene>
    <name evidence="2" type="ORF">N658DRAFT_555781</name>
</gene>
<comment type="caution">
    <text evidence="2">The sequence shown here is derived from an EMBL/GenBank/DDBJ whole genome shotgun (WGS) entry which is preliminary data.</text>
</comment>
<accession>A0AAN6QBI1</accession>
<feature type="region of interest" description="Disordered" evidence="1">
    <location>
        <begin position="218"/>
        <end position="237"/>
    </location>
</feature>
<evidence type="ECO:0000313" key="2">
    <source>
        <dbReference type="EMBL" id="KAK4105245.1"/>
    </source>
</evidence>
<evidence type="ECO:0000256" key="1">
    <source>
        <dbReference type="SAM" id="MobiDB-lite"/>
    </source>
</evidence>
<protein>
    <submittedName>
        <fullName evidence="2">Uncharacterized protein</fullName>
    </submittedName>
</protein>
<reference evidence="2" key="2">
    <citation type="submission" date="2023-05" db="EMBL/GenBank/DDBJ databases">
        <authorList>
            <consortium name="Lawrence Berkeley National Laboratory"/>
            <person name="Steindorff A."/>
            <person name="Hensen N."/>
            <person name="Bonometti L."/>
            <person name="Westerberg I."/>
            <person name="Brannstrom I.O."/>
            <person name="Guillou S."/>
            <person name="Cros-Aarteil S."/>
            <person name="Calhoun S."/>
            <person name="Haridas S."/>
            <person name="Kuo A."/>
            <person name="Mondo S."/>
            <person name="Pangilinan J."/>
            <person name="Riley R."/>
            <person name="Labutti K."/>
            <person name="Andreopoulos B."/>
            <person name="Lipzen A."/>
            <person name="Chen C."/>
            <person name="Yanf M."/>
            <person name="Daum C."/>
            <person name="Ng V."/>
            <person name="Clum A."/>
            <person name="Ohm R."/>
            <person name="Martin F."/>
            <person name="Silar P."/>
            <person name="Natvig D."/>
            <person name="Lalanne C."/>
            <person name="Gautier V."/>
            <person name="Ament-Velasquez S.L."/>
            <person name="Kruys A."/>
            <person name="Hutchinson M.I."/>
            <person name="Powell A.J."/>
            <person name="Barry K."/>
            <person name="Miller A.N."/>
            <person name="Grigoriev I.V."/>
            <person name="Debuchy R."/>
            <person name="Gladieux P."/>
            <person name="Thoren M.H."/>
            <person name="Johannesson H."/>
        </authorList>
    </citation>
    <scope>NUCLEOTIDE SEQUENCE</scope>
    <source>
        <strain evidence="2">CBS 757.83</strain>
    </source>
</reference>
<dbReference type="AlphaFoldDB" id="A0AAN6QBI1"/>